<accession>A0A9Q8Q5P6</accession>
<organism evidence="2 3">
    <name type="scientific">Purpureocillium takamizusanense</name>
    <dbReference type="NCBI Taxonomy" id="2060973"/>
    <lineage>
        <taxon>Eukaryota</taxon>
        <taxon>Fungi</taxon>
        <taxon>Dikarya</taxon>
        <taxon>Ascomycota</taxon>
        <taxon>Pezizomycotina</taxon>
        <taxon>Sordariomycetes</taxon>
        <taxon>Hypocreomycetidae</taxon>
        <taxon>Hypocreales</taxon>
        <taxon>Ophiocordycipitaceae</taxon>
        <taxon>Purpureocillium</taxon>
    </lineage>
</organism>
<dbReference type="EMBL" id="CP086354">
    <property type="protein sequence ID" value="UNI13480.1"/>
    <property type="molecule type" value="Genomic_DNA"/>
</dbReference>
<feature type="region of interest" description="Disordered" evidence="1">
    <location>
        <begin position="46"/>
        <end position="71"/>
    </location>
</feature>
<proteinExistence type="predicted"/>
<gene>
    <name evidence="2" type="ORF">JDV02_000223</name>
</gene>
<dbReference type="KEGG" id="ptkz:JDV02_000223"/>
<dbReference type="Proteomes" id="UP000829364">
    <property type="component" value="Chromosome 1"/>
</dbReference>
<protein>
    <submittedName>
        <fullName evidence="2">Uncharacterized protein</fullName>
    </submittedName>
</protein>
<dbReference type="RefSeq" id="XP_047836961.1">
    <property type="nucleotide sequence ID" value="XM_047981003.1"/>
</dbReference>
<evidence type="ECO:0000256" key="1">
    <source>
        <dbReference type="SAM" id="MobiDB-lite"/>
    </source>
</evidence>
<reference evidence="2" key="1">
    <citation type="submission" date="2021-11" db="EMBL/GenBank/DDBJ databases">
        <title>Purpureocillium_takamizusanense_genome.</title>
        <authorList>
            <person name="Nguyen N.-H."/>
        </authorList>
    </citation>
    <scope>NUCLEOTIDE SEQUENCE</scope>
    <source>
        <strain evidence="2">PT3</strain>
    </source>
</reference>
<dbReference type="GeneID" id="72062189"/>
<name>A0A9Q8Q5P6_9HYPO</name>
<dbReference type="AlphaFoldDB" id="A0A9Q8Q5P6"/>
<feature type="region of interest" description="Disordered" evidence="1">
    <location>
        <begin position="104"/>
        <end position="126"/>
    </location>
</feature>
<sequence length="126" mass="13472">MVRDEVQGHQRLLSRSSACDAAMLNFLQQHARYTSTNAMMQLTKAVKSAQPSPGGYQRSNEGSGREREEERVVVVGATTVSGGQRGRGELFWAGLFCPTSKVSSRMHVRGGTQEQNKGSVGGGGAS</sequence>
<evidence type="ECO:0000313" key="3">
    <source>
        <dbReference type="Proteomes" id="UP000829364"/>
    </source>
</evidence>
<evidence type="ECO:0000313" key="2">
    <source>
        <dbReference type="EMBL" id="UNI13480.1"/>
    </source>
</evidence>
<keyword evidence="3" id="KW-1185">Reference proteome</keyword>